<reference evidence="2 3" key="1">
    <citation type="submission" date="2020-09" db="EMBL/GenBank/DDBJ databases">
        <authorList>
            <person name="Yoon J.-W."/>
        </authorList>
    </citation>
    <scope>NUCLEOTIDE SEQUENCE [LARGE SCALE GENOMIC DNA]</scope>
    <source>
        <strain evidence="2 3">KMU-140</strain>
    </source>
</reference>
<dbReference type="InterPro" id="IPR008962">
    <property type="entry name" value="PapD-like_sf"/>
</dbReference>
<feature type="chain" id="PRO_5045404877" description="P pilus assembly protein, chaperone PapD" evidence="1">
    <location>
        <begin position="37"/>
        <end position="337"/>
    </location>
</feature>
<protein>
    <recommendedName>
        <fullName evidence="4">P pilus assembly protein, chaperone PapD</fullName>
    </recommendedName>
</protein>
<name>A0ABR8KQY8_9SPHN</name>
<gene>
    <name evidence="2" type="ORF">IB285_12710</name>
</gene>
<dbReference type="Proteomes" id="UP000635384">
    <property type="component" value="Unassembled WGS sequence"/>
</dbReference>
<accession>A0ABR8KQY8</accession>
<evidence type="ECO:0008006" key="4">
    <source>
        <dbReference type="Google" id="ProtNLM"/>
    </source>
</evidence>
<evidence type="ECO:0000313" key="3">
    <source>
        <dbReference type="Proteomes" id="UP000635384"/>
    </source>
</evidence>
<evidence type="ECO:0000256" key="1">
    <source>
        <dbReference type="SAM" id="SignalP"/>
    </source>
</evidence>
<feature type="signal peptide" evidence="1">
    <location>
        <begin position="1"/>
        <end position="36"/>
    </location>
</feature>
<dbReference type="EMBL" id="JACXLC010000001">
    <property type="protein sequence ID" value="MBD2843115.1"/>
    <property type="molecule type" value="Genomic_DNA"/>
</dbReference>
<keyword evidence="3" id="KW-1185">Reference proteome</keyword>
<sequence>MVSGRALMKTKISNIWLRAITALLGALALWSTTALAAQTLALEAAKPESDEAQEAAPPLPIVEAGEVPDGSVGGMGDINLYPRRIVMDQRQRIASVGVYNKTAFEGEYEISVTDMVMTNNGRVIPLDNLPEGIDASNVKTASEMLRWSPRRVLLLGSEAQTIRIMARPPAGLPDGEYRAHFMVVSVPSNVDEGFSIEDAVSDAQAETGNVGVTIRPRFGISIPVIMRVGPTTLEVGLENISLVQDDQGSSLTLTITRSGTRSAYGDLIITAPGQDEPVVIARGIGVYPEINSRFVQLALNPEFDVTTLRPGMVLTATFVDDDVAPGETLARQEFVVR</sequence>
<dbReference type="RefSeq" id="WP_190788513.1">
    <property type="nucleotide sequence ID" value="NZ_JACXLC010000001.1"/>
</dbReference>
<keyword evidence="1" id="KW-0732">Signal</keyword>
<proteinExistence type="predicted"/>
<dbReference type="SUPFAM" id="SSF49354">
    <property type="entry name" value="PapD-like"/>
    <property type="match status" value="1"/>
</dbReference>
<evidence type="ECO:0000313" key="2">
    <source>
        <dbReference type="EMBL" id="MBD2843115.1"/>
    </source>
</evidence>
<comment type="caution">
    <text evidence="2">The sequence shown here is derived from an EMBL/GenBank/DDBJ whole genome shotgun (WGS) entry which is preliminary data.</text>
</comment>
<organism evidence="2 3">
    <name type="scientific">Erythrobacter rubeus</name>
    <dbReference type="NCBI Taxonomy" id="2760803"/>
    <lineage>
        <taxon>Bacteria</taxon>
        <taxon>Pseudomonadati</taxon>
        <taxon>Pseudomonadota</taxon>
        <taxon>Alphaproteobacteria</taxon>
        <taxon>Sphingomonadales</taxon>
        <taxon>Erythrobacteraceae</taxon>
        <taxon>Erythrobacter/Porphyrobacter group</taxon>
        <taxon>Erythrobacter</taxon>
    </lineage>
</organism>